<accession>A0A1L9Q168</accession>
<sequence length="368" mass="41932">MLWAAFSSSPTGPIPYVTGMTRTEDSPRRVLLVSTPRTASNLLLQMLNIYEQPNALTSERGGYFFYPYFLHTTTTGLCDKPVEQWSEEEKAQTRSALQSSIQNLETYSEQAEHESKIMFAKEHSFWFAHPASLQKLKGGIDDTEFTRDFRSAIHIPERYGPTRTYSSSNETILSDEYLRTWQMAFIIRHPALAWPSLYRAVLKLADELGLTEEQFRSATSVRNMTFHWARSLFDWTIKQPCTPSPIVVDANDLIHSPEIVLKLCERLGMDKDTVKFEWSKKDDQKPARASDVPKAEQPRHERLAPIMLSTLNDSAGVIKDKAPGCIEISAEVAKWSVEFGEEAARSLEKAVVNSMPDYEYLKSHRITV</sequence>
<dbReference type="VEuPathDB" id="FungiDB:ASPVEDRAFT_46767"/>
<dbReference type="InterPro" id="IPR027417">
    <property type="entry name" value="P-loop_NTPase"/>
</dbReference>
<keyword evidence="3" id="KW-1185">Reference proteome</keyword>
<dbReference type="SUPFAM" id="SSF52540">
    <property type="entry name" value="P-loop containing nucleoside triphosphate hydrolases"/>
    <property type="match status" value="1"/>
</dbReference>
<dbReference type="Proteomes" id="UP000184073">
    <property type="component" value="Unassembled WGS sequence"/>
</dbReference>
<dbReference type="EMBL" id="KV878137">
    <property type="protein sequence ID" value="OJJ07466.1"/>
    <property type="molecule type" value="Genomic_DNA"/>
</dbReference>
<protein>
    <recommendedName>
        <fullName evidence="4">Sulfotransferase domain-containing protein</fullName>
    </recommendedName>
</protein>
<dbReference type="InterPro" id="IPR053226">
    <property type="entry name" value="Pyrrolopyrazine_biosynth_F"/>
</dbReference>
<dbReference type="GeneID" id="63729150"/>
<dbReference type="AlphaFoldDB" id="A0A1L9Q168"/>
<evidence type="ECO:0000313" key="2">
    <source>
        <dbReference type="EMBL" id="OJJ07466.1"/>
    </source>
</evidence>
<dbReference type="OrthoDB" id="3650366at2759"/>
<proteinExistence type="predicted"/>
<dbReference type="PANTHER" id="PTHR48419">
    <property type="entry name" value="SULFOTRANSFERASE DOMAIN-CONTAINING PROTEIN"/>
    <property type="match status" value="1"/>
</dbReference>
<organism evidence="2 3">
    <name type="scientific">Aspergillus versicolor CBS 583.65</name>
    <dbReference type="NCBI Taxonomy" id="1036611"/>
    <lineage>
        <taxon>Eukaryota</taxon>
        <taxon>Fungi</taxon>
        <taxon>Dikarya</taxon>
        <taxon>Ascomycota</taxon>
        <taxon>Pezizomycotina</taxon>
        <taxon>Eurotiomycetes</taxon>
        <taxon>Eurotiomycetidae</taxon>
        <taxon>Eurotiales</taxon>
        <taxon>Aspergillaceae</taxon>
        <taxon>Aspergillus</taxon>
        <taxon>Aspergillus subgen. Nidulantes</taxon>
    </lineage>
</organism>
<dbReference type="STRING" id="1036611.A0A1L9Q168"/>
<evidence type="ECO:0000313" key="3">
    <source>
        <dbReference type="Proteomes" id="UP000184073"/>
    </source>
</evidence>
<reference evidence="3" key="1">
    <citation type="journal article" date="2017" name="Genome Biol.">
        <title>Comparative genomics reveals high biological diversity and specific adaptations in the industrially and medically important fungal genus Aspergillus.</title>
        <authorList>
            <person name="de Vries R.P."/>
            <person name="Riley R."/>
            <person name="Wiebenga A."/>
            <person name="Aguilar-Osorio G."/>
            <person name="Amillis S."/>
            <person name="Uchima C.A."/>
            <person name="Anderluh G."/>
            <person name="Asadollahi M."/>
            <person name="Askin M."/>
            <person name="Barry K."/>
            <person name="Battaglia E."/>
            <person name="Bayram O."/>
            <person name="Benocci T."/>
            <person name="Braus-Stromeyer S.A."/>
            <person name="Caldana C."/>
            <person name="Canovas D."/>
            <person name="Cerqueira G.C."/>
            <person name="Chen F."/>
            <person name="Chen W."/>
            <person name="Choi C."/>
            <person name="Clum A."/>
            <person name="Dos Santos R.A."/>
            <person name="Damasio A.R."/>
            <person name="Diallinas G."/>
            <person name="Emri T."/>
            <person name="Fekete E."/>
            <person name="Flipphi M."/>
            <person name="Freyberg S."/>
            <person name="Gallo A."/>
            <person name="Gournas C."/>
            <person name="Habgood R."/>
            <person name="Hainaut M."/>
            <person name="Harispe M.L."/>
            <person name="Henrissat B."/>
            <person name="Hilden K.S."/>
            <person name="Hope R."/>
            <person name="Hossain A."/>
            <person name="Karabika E."/>
            <person name="Karaffa L."/>
            <person name="Karanyi Z."/>
            <person name="Krasevec N."/>
            <person name="Kuo A."/>
            <person name="Kusch H."/>
            <person name="LaButti K."/>
            <person name="Lagendijk E.L."/>
            <person name="Lapidus A."/>
            <person name="Levasseur A."/>
            <person name="Lindquist E."/>
            <person name="Lipzen A."/>
            <person name="Logrieco A.F."/>
            <person name="MacCabe A."/>
            <person name="Maekelae M.R."/>
            <person name="Malavazi I."/>
            <person name="Melin P."/>
            <person name="Meyer V."/>
            <person name="Mielnichuk N."/>
            <person name="Miskei M."/>
            <person name="Molnar A.P."/>
            <person name="Mule G."/>
            <person name="Ngan C.Y."/>
            <person name="Orejas M."/>
            <person name="Orosz E."/>
            <person name="Ouedraogo J.P."/>
            <person name="Overkamp K.M."/>
            <person name="Park H.-S."/>
            <person name="Perrone G."/>
            <person name="Piumi F."/>
            <person name="Punt P.J."/>
            <person name="Ram A.F."/>
            <person name="Ramon A."/>
            <person name="Rauscher S."/>
            <person name="Record E."/>
            <person name="Riano-Pachon D.M."/>
            <person name="Robert V."/>
            <person name="Roehrig J."/>
            <person name="Ruller R."/>
            <person name="Salamov A."/>
            <person name="Salih N.S."/>
            <person name="Samson R.A."/>
            <person name="Sandor E."/>
            <person name="Sanguinetti M."/>
            <person name="Schuetze T."/>
            <person name="Sepcic K."/>
            <person name="Shelest E."/>
            <person name="Sherlock G."/>
            <person name="Sophianopoulou V."/>
            <person name="Squina F.M."/>
            <person name="Sun H."/>
            <person name="Susca A."/>
            <person name="Todd R.B."/>
            <person name="Tsang A."/>
            <person name="Unkles S.E."/>
            <person name="van de Wiele N."/>
            <person name="van Rossen-Uffink D."/>
            <person name="Oliveira J.V."/>
            <person name="Vesth T.C."/>
            <person name="Visser J."/>
            <person name="Yu J.-H."/>
            <person name="Zhou M."/>
            <person name="Andersen M.R."/>
            <person name="Archer D.B."/>
            <person name="Baker S.E."/>
            <person name="Benoit I."/>
            <person name="Brakhage A.A."/>
            <person name="Braus G.H."/>
            <person name="Fischer R."/>
            <person name="Frisvad J.C."/>
            <person name="Goldman G.H."/>
            <person name="Houbraken J."/>
            <person name="Oakley B."/>
            <person name="Pocsi I."/>
            <person name="Scazzocchio C."/>
            <person name="Seiboth B."/>
            <person name="vanKuyk P.A."/>
            <person name="Wortman J."/>
            <person name="Dyer P.S."/>
            <person name="Grigoriev I.V."/>
        </authorList>
    </citation>
    <scope>NUCLEOTIDE SEQUENCE [LARGE SCALE GENOMIC DNA]</scope>
    <source>
        <strain evidence="3">CBS 583.65</strain>
    </source>
</reference>
<evidence type="ECO:0000256" key="1">
    <source>
        <dbReference type="SAM" id="MobiDB-lite"/>
    </source>
</evidence>
<dbReference type="RefSeq" id="XP_040673228.1">
    <property type="nucleotide sequence ID" value="XM_040813639.1"/>
</dbReference>
<feature type="region of interest" description="Disordered" evidence="1">
    <location>
        <begin position="279"/>
        <end position="299"/>
    </location>
</feature>
<dbReference type="PANTHER" id="PTHR48419:SF1">
    <property type="entry name" value="SULFOTRANSFERASE DOMAIN-CONTAINING PROTEIN"/>
    <property type="match status" value="1"/>
</dbReference>
<dbReference type="Gene3D" id="3.40.50.300">
    <property type="entry name" value="P-loop containing nucleotide triphosphate hydrolases"/>
    <property type="match status" value="1"/>
</dbReference>
<name>A0A1L9Q168_ASPVE</name>
<evidence type="ECO:0008006" key="4">
    <source>
        <dbReference type="Google" id="ProtNLM"/>
    </source>
</evidence>
<gene>
    <name evidence="2" type="ORF">ASPVEDRAFT_46767</name>
</gene>